<sequence>MGQPLRRYVIVQRRSLWRKSVITEKAILLPTYERSKRYGSYILQVWASDRHHAIQIWRQWVNKALIAAPDCQDPNSLAVVLHYNYSRGGIVANLDPSKTVATKAMLAYLRHNATPYDSGLIAPFAFPFLRGLFCARMRRPVCDFLSGRITTFPELIHVIHELHLFVPAWAYKRSPISQEVAATLLG</sequence>
<proteinExistence type="predicted"/>
<name>A0ABT9XLS3_9BACL</name>
<gene>
    <name evidence="1" type="ORF">J2S03_003127</name>
</gene>
<keyword evidence="2" id="KW-1185">Reference proteome</keyword>
<protein>
    <submittedName>
        <fullName evidence="1">Uncharacterized protein</fullName>
    </submittedName>
</protein>
<evidence type="ECO:0000313" key="1">
    <source>
        <dbReference type="EMBL" id="MDQ0191258.1"/>
    </source>
</evidence>
<dbReference type="Proteomes" id="UP001232973">
    <property type="component" value="Unassembled WGS sequence"/>
</dbReference>
<comment type="caution">
    <text evidence="1">The sequence shown here is derived from an EMBL/GenBank/DDBJ whole genome shotgun (WGS) entry which is preliminary data.</text>
</comment>
<organism evidence="1 2">
    <name type="scientific">Alicyclobacillus cycloheptanicus</name>
    <dbReference type="NCBI Taxonomy" id="1457"/>
    <lineage>
        <taxon>Bacteria</taxon>
        <taxon>Bacillati</taxon>
        <taxon>Bacillota</taxon>
        <taxon>Bacilli</taxon>
        <taxon>Bacillales</taxon>
        <taxon>Alicyclobacillaceae</taxon>
        <taxon>Alicyclobacillus</taxon>
    </lineage>
</organism>
<dbReference type="RefSeq" id="WP_274455138.1">
    <property type="nucleotide sequence ID" value="NZ_CP067097.1"/>
</dbReference>
<reference evidence="1 2" key="1">
    <citation type="submission" date="2023-07" db="EMBL/GenBank/DDBJ databases">
        <title>Genomic Encyclopedia of Type Strains, Phase IV (KMG-IV): sequencing the most valuable type-strain genomes for metagenomic binning, comparative biology and taxonomic classification.</title>
        <authorList>
            <person name="Goeker M."/>
        </authorList>
    </citation>
    <scope>NUCLEOTIDE SEQUENCE [LARGE SCALE GENOMIC DNA]</scope>
    <source>
        <strain evidence="1 2">DSM 4006</strain>
    </source>
</reference>
<evidence type="ECO:0000313" key="2">
    <source>
        <dbReference type="Proteomes" id="UP001232973"/>
    </source>
</evidence>
<accession>A0ABT9XLS3</accession>
<dbReference type="EMBL" id="JAUSTP010000036">
    <property type="protein sequence ID" value="MDQ0191258.1"/>
    <property type="molecule type" value="Genomic_DNA"/>
</dbReference>